<feature type="region of interest" description="Disordered" evidence="1">
    <location>
        <begin position="1"/>
        <end position="25"/>
    </location>
</feature>
<gene>
    <name evidence="3" type="ORF">S01H1_61988</name>
</gene>
<sequence>MSKKKPETRMVPLRDIRIDGDTQPREEIDEDTVEAFRECIDRGDEFPPADVFQDGAAIWLADGFHRWHASDRAGHEKMECIVHKGTKAD</sequence>
<dbReference type="EMBL" id="BARS01040685">
    <property type="protein sequence ID" value="GAG38430.1"/>
    <property type="molecule type" value="Genomic_DNA"/>
</dbReference>
<dbReference type="InterPro" id="IPR036086">
    <property type="entry name" value="ParB/Sulfiredoxin_sf"/>
</dbReference>
<reference evidence="3" key="1">
    <citation type="journal article" date="2014" name="Front. Microbiol.">
        <title>High frequency of phylogenetically diverse reductive dehalogenase-homologous genes in deep subseafloor sedimentary metagenomes.</title>
        <authorList>
            <person name="Kawai M."/>
            <person name="Futagami T."/>
            <person name="Toyoda A."/>
            <person name="Takaki Y."/>
            <person name="Nishi S."/>
            <person name="Hori S."/>
            <person name="Arai W."/>
            <person name="Tsubouchi T."/>
            <person name="Morono Y."/>
            <person name="Uchiyama I."/>
            <person name="Ito T."/>
            <person name="Fujiyama A."/>
            <person name="Inagaki F."/>
            <person name="Takami H."/>
        </authorList>
    </citation>
    <scope>NUCLEOTIDE SEQUENCE</scope>
    <source>
        <strain evidence="3">Expedition CK06-06</strain>
    </source>
</reference>
<evidence type="ECO:0000256" key="1">
    <source>
        <dbReference type="SAM" id="MobiDB-lite"/>
    </source>
</evidence>
<dbReference type="Pfam" id="PF02195">
    <property type="entry name" value="ParB_N"/>
    <property type="match status" value="1"/>
</dbReference>
<comment type="caution">
    <text evidence="3">The sequence shown here is derived from an EMBL/GenBank/DDBJ whole genome shotgun (WGS) entry which is preliminary data.</text>
</comment>
<feature type="non-terminal residue" evidence="3">
    <location>
        <position position="89"/>
    </location>
</feature>
<dbReference type="InterPro" id="IPR003115">
    <property type="entry name" value="ParB_N"/>
</dbReference>
<name>X0X5V7_9ZZZZ</name>
<evidence type="ECO:0000259" key="2">
    <source>
        <dbReference type="Pfam" id="PF02195"/>
    </source>
</evidence>
<feature type="domain" description="ParB-like N-terminal" evidence="2">
    <location>
        <begin position="8"/>
        <end position="84"/>
    </location>
</feature>
<protein>
    <recommendedName>
        <fullName evidence="2">ParB-like N-terminal domain-containing protein</fullName>
    </recommendedName>
</protein>
<dbReference type="Gene3D" id="3.90.1530.10">
    <property type="entry name" value="Conserved hypothetical protein from pyrococcus furiosus pfu- 392566-001, ParB domain"/>
    <property type="match status" value="1"/>
</dbReference>
<organism evidence="3">
    <name type="scientific">marine sediment metagenome</name>
    <dbReference type="NCBI Taxonomy" id="412755"/>
    <lineage>
        <taxon>unclassified sequences</taxon>
        <taxon>metagenomes</taxon>
        <taxon>ecological metagenomes</taxon>
    </lineage>
</organism>
<dbReference type="SUPFAM" id="SSF110849">
    <property type="entry name" value="ParB/Sulfiredoxin"/>
    <property type="match status" value="1"/>
</dbReference>
<dbReference type="AlphaFoldDB" id="X0X5V7"/>
<accession>X0X5V7</accession>
<proteinExistence type="predicted"/>
<evidence type="ECO:0000313" key="3">
    <source>
        <dbReference type="EMBL" id="GAG38430.1"/>
    </source>
</evidence>